<keyword evidence="8" id="KW-1185">Reference proteome</keyword>
<dbReference type="PROSITE" id="PS50045">
    <property type="entry name" value="SIGMA54_INTERACT_4"/>
    <property type="match status" value="1"/>
</dbReference>
<organism evidence="7 8">
    <name type="scientific">Gemmobacter aquatilis</name>
    <dbReference type="NCBI Taxonomy" id="933059"/>
    <lineage>
        <taxon>Bacteria</taxon>
        <taxon>Pseudomonadati</taxon>
        <taxon>Pseudomonadota</taxon>
        <taxon>Alphaproteobacteria</taxon>
        <taxon>Rhodobacterales</taxon>
        <taxon>Paracoccaceae</taxon>
        <taxon>Gemmobacter</taxon>
    </lineage>
</organism>
<dbReference type="InterPro" id="IPR027417">
    <property type="entry name" value="P-loop_NTPase"/>
</dbReference>
<dbReference type="Pfam" id="PF25601">
    <property type="entry name" value="AAA_lid_14"/>
    <property type="match status" value="1"/>
</dbReference>
<dbReference type="PANTHER" id="PTHR32071:SF77">
    <property type="entry name" value="TRANSCRIPTIONAL REGULATORY PROTEIN"/>
    <property type="match status" value="1"/>
</dbReference>
<dbReference type="InterPro" id="IPR009057">
    <property type="entry name" value="Homeodomain-like_sf"/>
</dbReference>
<dbReference type="Gene3D" id="1.10.10.60">
    <property type="entry name" value="Homeodomain-like"/>
    <property type="match status" value="1"/>
</dbReference>
<feature type="domain" description="Sigma-54 factor interaction" evidence="6">
    <location>
        <begin position="350"/>
        <end position="552"/>
    </location>
</feature>
<keyword evidence="2" id="KW-0067">ATP-binding</keyword>
<evidence type="ECO:0000256" key="5">
    <source>
        <dbReference type="ARBA" id="ARBA00023163"/>
    </source>
</evidence>
<dbReference type="GO" id="GO:0005524">
    <property type="term" value="F:ATP binding"/>
    <property type="evidence" value="ECO:0007669"/>
    <property type="project" value="UniProtKB-KW"/>
</dbReference>
<evidence type="ECO:0000256" key="4">
    <source>
        <dbReference type="ARBA" id="ARBA00023015"/>
    </source>
</evidence>
<dbReference type="InterPro" id="IPR029016">
    <property type="entry name" value="GAF-like_dom_sf"/>
</dbReference>
<dbReference type="AlphaFoldDB" id="A0A1H8MDB3"/>
<evidence type="ECO:0000313" key="8">
    <source>
        <dbReference type="Proteomes" id="UP000198761"/>
    </source>
</evidence>
<dbReference type="Pfam" id="PF00158">
    <property type="entry name" value="Sigma54_activat"/>
    <property type="match status" value="1"/>
</dbReference>
<dbReference type="Proteomes" id="UP000198761">
    <property type="component" value="Unassembled WGS sequence"/>
</dbReference>
<evidence type="ECO:0000313" key="7">
    <source>
        <dbReference type="EMBL" id="SEO15337.1"/>
    </source>
</evidence>
<keyword evidence="4" id="KW-0805">Transcription regulation</keyword>
<proteinExistence type="predicted"/>
<sequence length="626" mass="68395">MWDMKTSDEIRPADPVWQEIDSIRRARGLGDAARLPDVVAESWKRCLADYNLLPDRVPRAEVLGHTELRLLLDEREEFLRIAEPEVERLFSRLVDSEYLVSLASPQGAMLLFRCDYQYLGELAGSGVIPGSVWTEERQGTNGVGTCLRVGQSVSIVGSQHYGAATQALTCLTAPVFGRQGAIESVINVTSARAEVDARMNNVVRNIVERSARRIENAYFGRMHRGNVQLRLVNSAETMDLAEEGRLALDDTGRILDGSSHVARLLGCPIQHLIGDSAETLFDLDAALSDMRPDRPISLSYQGRTLQAVLSIPETRTGRVARSQGKGAASARPAIVPVRNADPAPGDLRIDPIMAQAMDRAQRLLSAGLPLIVHGETGTGKTVFAQTVARRCSGEEGELVLIDCATLDRELETSGVLQACLTRPKACLIFDRFNELGPAGQAALLALLEHDRQSGANGLGIIVITALDLEVMVKEGKLRADLLHRLKGGAISLAPLRSNPDLAGTIRGLFQMERAALGKPALELEEEARLVLLNYYWPGNLRQVRLALRHAIALAEGKSVRLDHLPDDIVDEIARKDLTARSQSEASKIEAALRYNGGNVSLTAKYLGVSRATLYRKIQIQKAREES</sequence>
<dbReference type="SUPFAM" id="SSF52540">
    <property type="entry name" value="P-loop containing nucleoside triphosphate hydrolases"/>
    <property type="match status" value="1"/>
</dbReference>
<evidence type="ECO:0000256" key="2">
    <source>
        <dbReference type="ARBA" id="ARBA00022840"/>
    </source>
</evidence>
<dbReference type="STRING" id="933059.SAMN04488103_11315"/>
<protein>
    <submittedName>
        <fullName evidence="7">Transcriptional regulator of acetoin/glycerol metabolism</fullName>
    </submittedName>
</protein>
<evidence type="ECO:0000259" key="6">
    <source>
        <dbReference type="PROSITE" id="PS50045"/>
    </source>
</evidence>
<gene>
    <name evidence="7" type="ORF">SAMN04488103_11315</name>
</gene>
<evidence type="ECO:0000256" key="1">
    <source>
        <dbReference type="ARBA" id="ARBA00022741"/>
    </source>
</evidence>
<dbReference type="CDD" id="cd00009">
    <property type="entry name" value="AAA"/>
    <property type="match status" value="1"/>
</dbReference>
<dbReference type="PROSITE" id="PS00675">
    <property type="entry name" value="SIGMA54_INTERACT_1"/>
    <property type="match status" value="1"/>
</dbReference>
<dbReference type="Gene3D" id="1.10.8.60">
    <property type="match status" value="1"/>
</dbReference>
<reference evidence="7 8" key="1">
    <citation type="submission" date="2016-10" db="EMBL/GenBank/DDBJ databases">
        <authorList>
            <person name="de Groot N.N."/>
        </authorList>
    </citation>
    <scope>NUCLEOTIDE SEQUENCE [LARGE SCALE GENOMIC DNA]</scope>
    <source>
        <strain evidence="7 8">DSM 3857</strain>
    </source>
</reference>
<dbReference type="SUPFAM" id="SSF46689">
    <property type="entry name" value="Homeodomain-like"/>
    <property type="match status" value="1"/>
</dbReference>
<accession>A0A1H8MDB3</accession>
<dbReference type="GO" id="GO:0043565">
    <property type="term" value="F:sequence-specific DNA binding"/>
    <property type="evidence" value="ECO:0007669"/>
    <property type="project" value="InterPro"/>
</dbReference>
<dbReference type="PANTHER" id="PTHR32071">
    <property type="entry name" value="TRANSCRIPTIONAL REGULATORY PROTEIN"/>
    <property type="match status" value="1"/>
</dbReference>
<evidence type="ECO:0000256" key="3">
    <source>
        <dbReference type="ARBA" id="ARBA00023012"/>
    </source>
</evidence>
<dbReference type="InterPro" id="IPR002078">
    <property type="entry name" value="Sigma_54_int"/>
</dbReference>
<dbReference type="InterPro" id="IPR058031">
    <property type="entry name" value="AAA_lid_NorR"/>
</dbReference>
<dbReference type="InterPro" id="IPR002197">
    <property type="entry name" value="HTH_Fis"/>
</dbReference>
<keyword evidence="1" id="KW-0547">Nucleotide-binding</keyword>
<dbReference type="Gene3D" id="3.30.450.40">
    <property type="match status" value="1"/>
</dbReference>
<dbReference type="GO" id="GO:0006355">
    <property type="term" value="P:regulation of DNA-templated transcription"/>
    <property type="evidence" value="ECO:0007669"/>
    <property type="project" value="InterPro"/>
</dbReference>
<keyword evidence="5" id="KW-0804">Transcription</keyword>
<keyword evidence="3" id="KW-0902">Two-component regulatory system</keyword>
<dbReference type="GO" id="GO:0000160">
    <property type="term" value="P:phosphorelay signal transduction system"/>
    <property type="evidence" value="ECO:0007669"/>
    <property type="project" value="UniProtKB-KW"/>
</dbReference>
<dbReference type="Pfam" id="PF02954">
    <property type="entry name" value="HTH_8"/>
    <property type="match status" value="1"/>
</dbReference>
<name>A0A1H8MDB3_9RHOB</name>
<dbReference type="InterPro" id="IPR025662">
    <property type="entry name" value="Sigma_54_int_dom_ATP-bd_1"/>
</dbReference>
<dbReference type="Gene3D" id="3.40.50.300">
    <property type="entry name" value="P-loop containing nucleotide triphosphate hydrolases"/>
    <property type="match status" value="1"/>
</dbReference>
<dbReference type="EMBL" id="FOCE01000013">
    <property type="protein sequence ID" value="SEO15337.1"/>
    <property type="molecule type" value="Genomic_DNA"/>
</dbReference>